<dbReference type="EMBL" id="CP017248">
    <property type="protein sequence ID" value="AOR31195.1"/>
    <property type="molecule type" value="Genomic_DNA"/>
</dbReference>
<evidence type="ECO:0000256" key="1">
    <source>
        <dbReference type="SAM" id="MobiDB-lite"/>
    </source>
</evidence>
<feature type="region of interest" description="Disordered" evidence="1">
    <location>
        <begin position="1"/>
        <end position="28"/>
    </location>
</feature>
<reference evidence="4" key="1">
    <citation type="submission" date="2016-09" db="EMBL/GenBank/DDBJ databases">
        <title>Streptomyces puniciscabiei strain:TW1S1 Genome sequencing and assembly.</title>
        <authorList>
            <person name="Kim M.-K."/>
            <person name="Kim S.B."/>
        </authorList>
    </citation>
    <scope>NUCLEOTIDE SEQUENCE [LARGE SCALE GENOMIC DNA]</scope>
    <source>
        <strain evidence="4">TW1S1</strain>
    </source>
</reference>
<dbReference type="KEGG" id="spun:BFF78_09170"/>
<organism evidence="3 4">
    <name type="scientific">Streptomyces fodineus</name>
    <dbReference type="NCBI Taxonomy" id="1904616"/>
    <lineage>
        <taxon>Bacteria</taxon>
        <taxon>Bacillati</taxon>
        <taxon>Actinomycetota</taxon>
        <taxon>Actinomycetes</taxon>
        <taxon>Kitasatosporales</taxon>
        <taxon>Streptomycetaceae</taxon>
        <taxon>Streptomyces</taxon>
    </lineage>
</organism>
<dbReference type="InterPro" id="IPR050491">
    <property type="entry name" value="AmpC-like"/>
</dbReference>
<dbReference type="Gene3D" id="3.40.710.10">
    <property type="entry name" value="DD-peptidase/beta-lactamase superfamily"/>
    <property type="match status" value="1"/>
</dbReference>
<dbReference type="PANTHER" id="PTHR46825:SF7">
    <property type="entry name" value="D-ALANYL-D-ALANINE CARBOXYPEPTIDASE"/>
    <property type="match status" value="1"/>
</dbReference>
<dbReference type="AlphaFoldDB" id="A0A1D7Y6H4"/>
<feature type="domain" description="Beta-lactamase-related" evidence="2">
    <location>
        <begin position="11"/>
        <end position="63"/>
    </location>
</feature>
<evidence type="ECO:0000313" key="4">
    <source>
        <dbReference type="Proteomes" id="UP000094960"/>
    </source>
</evidence>
<dbReference type="SUPFAM" id="SSF56601">
    <property type="entry name" value="beta-lactamase/transpeptidase-like"/>
    <property type="match status" value="1"/>
</dbReference>
<sequence length="70" mass="7526">MAIPHLSSVTGGVADLRTRRPMNATDRPRIGSVTKTFTAAVVLQLAAELRLFLDAPVEPYLPGLIRGGRI</sequence>
<evidence type="ECO:0000259" key="2">
    <source>
        <dbReference type="Pfam" id="PF00144"/>
    </source>
</evidence>
<dbReference type="Proteomes" id="UP000094960">
    <property type="component" value="Chromosome"/>
</dbReference>
<dbReference type="Pfam" id="PF00144">
    <property type="entry name" value="Beta-lactamase"/>
    <property type="match status" value="1"/>
</dbReference>
<dbReference type="InterPro" id="IPR001466">
    <property type="entry name" value="Beta-lactam-related"/>
</dbReference>
<evidence type="ECO:0000313" key="3">
    <source>
        <dbReference type="EMBL" id="AOR31195.1"/>
    </source>
</evidence>
<protein>
    <recommendedName>
        <fullName evidence="2">Beta-lactamase-related domain-containing protein</fullName>
    </recommendedName>
</protein>
<accession>A0A1D7Y6H4</accession>
<keyword evidence="4" id="KW-1185">Reference proteome</keyword>
<name>A0A1D7Y6H4_9ACTN</name>
<proteinExistence type="predicted"/>
<dbReference type="PANTHER" id="PTHR46825">
    <property type="entry name" value="D-ALANYL-D-ALANINE-CARBOXYPEPTIDASE/ENDOPEPTIDASE AMPH"/>
    <property type="match status" value="1"/>
</dbReference>
<dbReference type="InterPro" id="IPR012338">
    <property type="entry name" value="Beta-lactam/transpept-like"/>
</dbReference>
<gene>
    <name evidence="3" type="ORF">BFF78_09170</name>
</gene>